<dbReference type="Gene3D" id="3.30.2010.10">
    <property type="entry name" value="Metalloproteases ('zincins'), catalytic domain"/>
    <property type="match status" value="1"/>
</dbReference>
<evidence type="ECO:0000256" key="13">
    <source>
        <dbReference type="PIRSR" id="PIRSR627057-1"/>
    </source>
</evidence>
<feature type="active site" description="Proton donor" evidence="13">
    <location>
        <position position="351"/>
    </location>
</feature>
<dbReference type="PANTHER" id="PTHR10120">
    <property type="entry name" value="CAAX PRENYL PROTEASE 1"/>
    <property type="match status" value="1"/>
</dbReference>
<dbReference type="OrthoDB" id="360839at2759"/>
<evidence type="ECO:0000256" key="2">
    <source>
        <dbReference type="ARBA" id="ARBA00022670"/>
    </source>
</evidence>
<evidence type="ECO:0000256" key="10">
    <source>
        <dbReference type="ARBA" id="ARBA00023136"/>
    </source>
</evidence>
<keyword evidence="6 15" id="KW-0256">Endoplasmic reticulum</keyword>
<organism evidence="18 19">
    <name type="scientific">Nosema bombycis (strain CQ1 / CVCC 102059)</name>
    <name type="common">Microsporidian parasite</name>
    <name type="synonym">Pebrine of silkworm</name>
    <dbReference type="NCBI Taxonomy" id="578461"/>
    <lineage>
        <taxon>Eukaryota</taxon>
        <taxon>Fungi</taxon>
        <taxon>Fungi incertae sedis</taxon>
        <taxon>Microsporidia</taxon>
        <taxon>Nosematidae</taxon>
        <taxon>Nosema</taxon>
    </lineage>
</organism>
<feature type="binding site" evidence="14">
    <location>
        <position position="269"/>
    </location>
    <ligand>
        <name>Zn(2+)</name>
        <dbReference type="ChEBI" id="CHEBI:29105"/>
        <note>catalytic</note>
    </ligand>
</feature>
<dbReference type="GO" id="GO:0071586">
    <property type="term" value="P:CAAX-box protein processing"/>
    <property type="evidence" value="ECO:0007669"/>
    <property type="project" value="UniProtKB-UniRule"/>
</dbReference>
<evidence type="ECO:0000256" key="3">
    <source>
        <dbReference type="ARBA" id="ARBA00022692"/>
    </source>
</evidence>
<comment type="catalytic activity">
    <reaction evidence="11 15">
        <text>Hydrolyzes the peptide bond -P2-(S-farnesyl or geranylgeranyl)C-P1'-P2'-P3'-COOH where P1' and P2' are amino acids with aliphatic side chains and P3' is any C-terminal residue.</text>
        <dbReference type="EC" id="3.4.24.84"/>
    </reaction>
</comment>
<feature type="transmembrane region" description="Helical" evidence="15">
    <location>
        <begin position="169"/>
        <end position="189"/>
    </location>
</feature>
<dbReference type="CDD" id="cd07343">
    <property type="entry name" value="M48A_Zmpste24p_like"/>
    <property type="match status" value="1"/>
</dbReference>
<keyword evidence="2 15" id="KW-0645">Protease</keyword>
<keyword evidence="3 15" id="KW-0812">Transmembrane</keyword>
<feature type="transmembrane region" description="Helical" evidence="15">
    <location>
        <begin position="96"/>
        <end position="120"/>
    </location>
</feature>
<evidence type="ECO:0000256" key="15">
    <source>
        <dbReference type="RuleBase" id="RU366005"/>
    </source>
</evidence>
<keyword evidence="8 15" id="KW-1133">Transmembrane helix</keyword>
<keyword evidence="10 15" id="KW-0472">Membrane</keyword>
<feature type="transmembrane region" description="Helical" evidence="15">
    <location>
        <begin position="132"/>
        <end position="157"/>
    </location>
</feature>
<dbReference type="Proteomes" id="UP000016927">
    <property type="component" value="Unassembled WGS sequence"/>
</dbReference>
<evidence type="ECO:0000313" key="19">
    <source>
        <dbReference type="Proteomes" id="UP000016927"/>
    </source>
</evidence>
<keyword evidence="9 15" id="KW-0482">Metalloprotease</keyword>
<evidence type="ECO:0000256" key="7">
    <source>
        <dbReference type="ARBA" id="ARBA00022833"/>
    </source>
</evidence>
<feature type="binding site" evidence="14">
    <location>
        <position position="347"/>
    </location>
    <ligand>
        <name>Zn(2+)</name>
        <dbReference type="ChEBI" id="CHEBI:29105"/>
        <note>catalytic</note>
    </ligand>
</feature>
<name>R0KUC7_NOSB1</name>
<keyword evidence="7 14" id="KW-0862">Zinc</keyword>
<dbReference type="VEuPathDB" id="MicrosporidiaDB:NBO_58g0027"/>
<keyword evidence="19" id="KW-1185">Reference proteome</keyword>
<keyword evidence="5 15" id="KW-0378">Hydrolase</keyword>
<evidence type="ECO:0000256" key="9">
    <source>
        <dbReference type="ARBA" id="ARBA00023049"/>
    </source>
</evidence>
<evidence type="ECO:0000259" key="17">
    <source>
        <dbReference type="Pfam" id="PF16491"/>
    </source>
</evidence>
<comment type="caution">
    <text evidence="15">Lacks conserved residue(s) required for the propagation of feature annotation.</text>
</comment>
<dbReference type="HOGENOM" id="CLU_025947_1_0_1"/>
<dbReference type="AlphaFoldDB" id="R0KUC7"/>
<evidence type="ECO:0000256" key="14">
    <source>
        <dbReference type="PIRSR" id="PIRSR627057-2"/>
    </source>
</evidence>
<comment type="cofactor">
    <cofactor evidence="14 15">
        <name>Zn(2+)</name>
        <dbReference type="ChEBI" id="CHEBI:29105"/>
    </cofactor>
    <text evidence="14 15">Binds 1 zinc ion per subunit.</text>
</comment>
<evidence type="ECO:0000259" key="16">
    <source>
        <dbReference type="Pfam" id="PF01435"/>
    </source>
</evidence>
<dbReference type="InterPro" id="IPR001915">
    <property type="entry name" value="Peptidase_M48"/>
</dbReference>
<comment type="subcellular location">
    <subcellularLocation>
        <location evidence="1 15">Endoplasmic reticulum membrane</location>
        <topology evidence="1 15">Multi-pass membrane protein</topology>
    </subcellularLocation>
</comment>
<evidence type="ECO:0000256" key="4">
    <source>
        <dbReference type="ARBA" id="ARBA00022723"/>
    </source>
</evidence>
<proteinExistence type="inferred from homology"/>
<gene>
    <name evidence="18" type="primary">STE24</name>
    <name evidence="18" type="ORF">NBO_58g0027</name>
</gene>
<evidence type="ECO:0000313" key="18">
    <source>
        <dbReference type="EMBL" id="EOB13822.1"/>
    </source>
</evidence>
<feature type="binding site" evidence="14">
    <location>
        <position position="273"/>
    </location>
    <ligand>
        <name>Zn(2+)</name>
        <dbReference type="ChEBI" id="CHEBI:29105"/>
        <note>catalytic</note>
    </ligand>
</feature>
<dbReference type="EC" id="3.4.24.84" evidence="15"/>
<feature type="active site" evidence="13">
    <location>
        <position position="270"/>
    </location>
</feature>
<feature type="domain" description="Peptidase M48" evidence="16">
    <location>
        <begin position="200"/>
        <end position="403"/>
    </location>
</feature>
<evidence type="ECO:0000256" key="8">
    <source>
        <dbReference type="ARBA" id="ARBA00022989"/>
    </source>
</evidence>
<reference evidence="18 19" key="1">
    <citation type="journal article" date="2013" name="BMC Genomics">
        <title>Comparative genomics of parasitic silkworm microsporidia reveal an association between genome expansion and host adaptation.</title>
        <authorList>
            <person name="Pan G."/>
            <person name="Xu J."/>
            <person name="Li T."/>
            <person name="Xia Q."/>
            <person name="Liu S.L."/>
            <person name="Zhang G."/>
            <person name="Li S."/>
            <person name="Li C."/>
            <person name="Liu H."/>
            <person name="Yang L."/>
            <person name="Liu T."/>
            <person name="Zhang X."/>
            <person name="Wu Z."/>
            <person name="Fan W."/>
            <person name="Dang X."/>
            <person name="Xiang H."/>
            <person name="Tao M."/>
            <person name="Li Y."/>
            <person name="Hu J."/>
            <person name="Li Z."/>
            <person name="Lin L."/>
            <person name="Luo J."/>
            <person name="Geng L."/>
            <person name="Wang L."/>
            <person name="Long M."/>
            <person name="Wan Y."/>
            <person name="He N."/>
            <person name="Zhang Z."/>
            <person name="Lu C."/>
            <person name="Keeling P.J."/>
            <person name="Wang J."/>
            <person name="Xiang Z."/>
            <person name="Zhou Z."/>
        </authorList>
    </citation>
    <scope>NUCLEOTIDE SEQUENCE [LARGE SCALE GENOMIC DNA]</scope>
    <source>
        <strain evidence="19">CQ1 / CVCC 102059</strain>
    </source>
</reference>
<comment type="similarity">
    <text evidence="12 15">Belongs to the peptidase M48A family.</text>
</comment>
<comment type="function">
    <text evidence="15">Proteolytically removes the C-terminal three residues of farnesylated proteins.</text>
</comment>
<dbReference type="EMBL" id="KB908966">
    <property type="protein sequence ID" value="EOB13822.1"/>
    <property type="molecule type" value="Genomic_DNA"/>
</dbReference>
<dbReference type="GO" id="GO:0046872">
    <property type="term" value="F:metal ion binding"/>
    <property type="evidence" value="ECO:0007669"/>
    <property type="project" value="UniProtKB-UniRule"/>
</dbReference>
<evidence type="ECO:0000256" key="5">
    <source>
        <dbReference type="ARBA" id="ARBA00022801"/>
    </source>
</evidence>
<dbReference type="FunFam" id="3.30.2010.10:FF:000002">
    <property type="entry name" value="CAAX prenyl protease"/>
    <property type="match status" value="1"/>
</dbReference>
<feature type="domain" description="CAAX prenyl protease 1 N-terminal" evidence="17">
    <location>
        <begin position="30"/>
        <end position="196"/>
    </location>
</feature>
<evidence type="ECO:0000256" key="1">
    <source>
        <dbReference type="ARBA" id="ARBA00004477"/>
    </source>
</evidence>
<dbReference type="Pfam" id="PF16491">
    <property type="entry name" value="Peptidase_M48_N"/>
    <property type="match status" value="1"/>
</dbReference>
<sequence length="409" mass="47693">MIEKIIIISTGVNLGISIYLKIRQLLALHKGQTETTKKIADDKQFEGMKSYNRDKLISDMFESACSNVKDILLIHFRYLQYVYDANFRDKSSYSELLFFIFFFNLERIIGLPFTVLNTFFIEARHGFNKTTAALFVSDFLKSTVITSFLLAIVVQIALKLVSAYSNFYFYLWLFIAVFQLSMVVIYPLVIQPLFNKFTELEDGSLKDRIGELCKKIGFSASKIFVMDGSKRSGHSNAYFIGLTKEKRIVLYDTIINQLTENEILAVLCHEFGHWYHSHTLKLISKVLIEQFIYLYVINVILNWELFKTQIFYQNEPVIIKLLYLSYVFNILKYPIGLMSNMMSRKYEREADRFAVKENYGEDLSSALVKLNTENKGNLLPDPLFSAFYYSHPTIIERLDLIKQEMDKTK</sequence>
<evidence type="ECO:0000256" key="6">
    <source>
        <dbReference type="ARBA" id="ARBA00022824"/>
    </source>
</evidence>
<accession>R0KUC7</accession>
<evidence type="ECO:0000256" key="11">
    <source>
        <dbReference type="ARBA" id="ARBA00044456"/>
    </source>
</evidence>
<evidence type="ECO:0000256" key="12">
    <source>
        <dbReference type="ARBA" id="ARBA00060927"/>
    </source>
</evidence>
<dbReference type="InterPro" id="IPR032456">
    <property type="entry name" value="Peptidase_M48_N"/>
</dbReference>
<keyword evidence="4 14" id="KW-0479">Metal-binding</keyword>
<dbReference type="STRING" id="578461.R0KUC7"/>
<protein>
    <recommendedName>
        <fullName evidence="15">CAAX prenyl protease</fullName>
        <ecNumber evidence="15">3.4.24.84</ecNumber>
    </recommendedName>
</protein>
<dbReference type="OMA" id="HWHYSHI"/>
<dbReference type="Pfam" id="PF01435">
    <property type="entry name" value="Peptidase_M48"/>
    <property type="match status" value="1"/>
</dbReference>
<dbReference type="GO" id="GO:0004222">
    <property type="term" value="F:metalloendopeptidase activity"/>
    <property type="evidence" value="ECO:0007669"/>
    <property type="project" value="UniProtKB-UniRule"/>
</dbReference>
<dbReference type="InterPro" id="IPR027057">
    <property type="entry name" value="CAXX_Prtase_1"/>
</dbReference>
<dbReference type="GO" id="GO:0005789">
    <property type="term" value="C:endoplasmic reticulum membrane"/>
    <property type="evidence" value="ECO:0007669"/>
    <property type="project" value="UniProtKB-SubCell"/>
</dbReference>